<sequence length="92" mass="10174">MPKIPVFGSPELKTALSELGFTIDETRGKGGHSLAKHPSKKPSGGQAPYITIRGLKEYSDPNFRSMIVNQVRQFGFTRDEIINALSGRKSRK</sequence>
<proteinExistence type="predicted"/>
<dbReference type="EMBL" id="MGGP01000022">
    <property type="protein sequence ID" value="OGM31653.1"/>
    <property type="molecule type" value="Genomic_DNA"/>
</dbReference>
<comment type="caution">
    <text evidence="2">The sequence shown here is derived from an EMBL/GenBank/DDBJ whole genome shotgun (WGS) entry which is preliminary data.</text>
</comment>
<organism evidence="2 3">
    <name type="scientific">Candidatus Woesebacteria bacterium RIFCSPHIGHO2_01_FULL_44_21</name>
    <dbReference type="NCBI Taxonomy" id="1802503"/>
    <lineage>
        <taxon>Bacteria</taxon>
        <taxon>Candidatus Woeseibacteriota</taxon>
    </lineage>
</organism>
<name>A0A1F7YWE5_9BACT</name>
<evidence type="ECO:0000256" key="1">
    <source>
        <dbReference type="SAM" id="MobiDB-lite"/>
    </source>
</evidence>
<dbReference type="Proteomes" id="UP000178870">
    <property type="component" value="Unassembled WGS sequence"/>
</dbReference>
<evidence type="ECO:0008006" key="4">
    <source>
        <dbReference type="Google" id="ProtNLM"/>
    </source>
</evidence>
<dbReference type="AlphaFoldDB" id="A0A1F7YWE5"/>
<accession>A0A1F7YWE5</accession>
<evidence type="ECO:0000313" key="3">
    <source>
        <dbReference type="Proteomes" id="UP000178870"/>
    </source>
</evidence>
<protein>
    <recommendedName>
        <fullName evidence="4">Addiction module toxin, HicA family</fullName>
    </recommendedName>
</protein>
<reference evidence="2 3" key="1">
    <citation type="journal article" date="2016" name="Nat. Commun.">
        <title>Thousands of microbial genomes shed light on interconnected biogeochemical processes in an aquifer system.</title>
        <authorList>
            <person name="Anantharaman K."/>
            <person name="Brown C.T."/>
            <person name="Hug L.A."/>
            <person name="Sharon I."/>
            <person name="Castelle C.J."/>
            <person name="Probst A.J."/>
            <person name="Thomas B.C."/>
            <person name="Singh A."/>
            <person name="Wilkins M.J."/>
            <person name="Karaoz U."/>
            <person name="Brodie E.L."/>
            <person name="Williams K.H."/>
            <person name="Hubbard S.S."/>
            <person name="Banfield J.F."/>
        </authorList>
    </citation>
    <scope>NUCLEOTIDE SEQUENCE [LARGE SCALE GENOMIC DNA]</scope>
</reference>
<evidence type="ECO:0000313" key="2">
    <source>
        <dbReference type="EMBL" id="OGM31653.1"/>
    </source>
</evidence>
<gene>
    <name evidence="2" type="ORF">A2803_04460</name>
</gene>
<feature type="region of interest" description="Disordered" evidence="1">
    <location>
        <begin position="27"/>
        <end position="48"/>
    </location>
</feature>